<dbReference type="EMBL" id="CAMXCT010000298">
    <property type="protein sequence ID" value="CAI3976810.1"/>
    <property type="molecule type" value="Genomic_DNA"/>
</dbReference>
<dbReference type="EMBL" id="CAMXCT030002074">
    <property type="protein sequence ID" value="CAL4782742.1"/>
    <property type="molecule type" value="Genomic_DNA"/>
</dbReference>
<keyword evidence="5" id="KW-1185">Reference proteome</keyword>
<evidence type="ECO:0000313" key="3">
    <source>
        <dbReference type="EMBL" id="CAL1130185.1"/>
    </source>
</evidence>
<dbReference type="EMBL" id="CAMXCT020002074">
    <property type="protein sequence ID" value="CAL1148805.1"/>
    <property type="molecule type" value="Genomic_DNA"/>
</dbReference>
<comment type="caution">
    <text evidence="1">The sequence shown here is derived from an EMBL/GenBank/DDBJ whole genome shotgun (WGS) entry which is preliminary data.</text>
</comment>
<sequence length="622" mass="69509">MDSETDMSDGEINQPGLSSLELWRMLPRGVQTTFGSDGALLPDDALAYLFDTEEELVSLLRSILGEGAEGLLQARQIMLELQWRAERTIHCLHKRRALVPSEIKWLSAFNTAKRQCVVASCVVQTVPGLAACGALRQQGRYKARRARGLARASGEESRQAMEAQELACCCKELASLIVDAALPVVEPMALVRDRDAVLLGALGPARASTIRKHVREWRKARAFCLSVSGKPWPEHIGVVLDYLHERRLEPCASSVPAAFLAALSFIEKAPPKRQAPMFPLSIIGATELAVSDNSLPTCTRGLAFYQLLKLWTASRTNDLFGLNPGSLRLSEHGLQLQGTLDRTKCSGPGKRIRFFPIFISRRVFVMNPNWLVDGWAIWQQESMGFQRDYLLPLPRADHPGARRSLADYARRMALNKEFLIQLRVPMWTDEVWASSSDHLFSLRGTLAFWTEHSERNWLISVLASIGVQREKREFMGRWRAISASDEYLRTAKAMVIPLQEQALAGMLRDERWNLQNGGLEEVPALRPAIPTSLEQDRECVDLPYFIAIVGKKLLRRLHRRGGCGTDPAELHEVEWVETLQGAVHDFSCKHCWRKEACPTDIHACEASSSSSESSSSNSSSSS</sequence>
<reference evidence="3" key="2">
    <citation type="submission" date="2024-04" db="EMBL/GenBank/DDBJ databases">
        <authorList>
            <person name="Chen Y."/>
            <person name="Shah S."/>
            <person name="Dougan E. K."/>
            <person name="Thang M."/>
            <person name="Chan C."/>
        </authorList>
    </citation>
    <scope>NUCLEOTIDE SEQUENCE [LARGE SCALE GENOMIC DNA]</scope>
</reference>
<dbReference type="Proteomes" id="UP001152797">
    <property type="component" value="Unassembled WGS sequence"/>
</dbReference>
<evidence type="ECO:0000313" key="1">
    <source>
        <dbReference type="EMBL" id="CAI3976810.1"/>
    </source>
</evidence>
<dbReference type="EMBL" id="CAMXCT020000298">
    <property type="protein sequence ID" value="CAL1130185.1"/>
    <property type="molecule type" value="Genomic_DNA"/>
</dbReference>
<accession>A0A9P1BQ85</accession>
<dbReference type="OrthoDB" id="415846at2759"/>
<organism evidence="1">
    <name type="scientific">Cladocopium goreaui</name>
    <dbReference type="NCBI Taxonomy" id="2562237"/>
    <lineage>
        <taxon>Eukaryota</taxon>
        <taxon>Sar</taxon>
        <taxon>Alveolata</taxon>
        <taxon>Dinophyceae</taxon>
        <taxon>Suessiales</taxon>
        <taxon>Symbiodiniaceae</taxon>
        <taxon>Cladocopium</taxon>
    </lineage>
</organism>
<gene>
    <name evidence="2" type="ORF">C1SCF055_LOCUS21996</name>
    <name evidence="1" type="ORF">C1SCF055_LOCUS5003</name>
</gene>
<evidence type="ECO:0000313" key="5">
    <source>
        <dbReference type="Proteomes" id="UP001152797"/>
    </source>
</evidence>
<dbReference type="EMBL" id="CAMXCT030000298">
    <property type="protein sequence ID" value="CAL4764122.1"/>
    <property type="molecule type" value="Genomic_DNA"/>
</dbReference>
<name>A0A9P1BQ85_9DINO</name>
<reference evidence="1" key="1">
    <citation type="submission" date="2022-10" db="EMBL/GenBank/DDBJ databases">
        <authorList>
            <person name="Chen Y."/>
            <person name="Dougan E. K."/>
            <person name="Chan C."/>
            <person name="Rhodes N."/>
            <person name="Thang M."/>
        </authorList>
    </citation>
    <scope>NUCLEOTIDE SEQUENCE</scope>
</reference>
<protein>
    <submittedName>
        <fullName evidence="4">Pentatricopeptide repeat-containing protein, chloroplastic</fullName>
    </submittedName>
</protein>
<dbReference type="EMBL" id="CAMXCT010002074">
    <property type="protein sequence ID" value="CAI3995430.1"/>
    <property type="molecule type" value="Genomic_DNA"/>
</dbReference>
<proteinExistence type="predicted"/>
<evidence type="ECO:0000313" key="2">
    <source>
        <dbReference type="EMBL" id="CAI3995430.1"/>
    </source>
</evidence>
<evidence type="ECO:0000313" key="4">
    <source>
        <dbReference type="EMBL" id="CAL4764122.1"/>
    </source>
</evidence>
<dbReference type="AlphaFoldDB" id="A0A9P1BQ85"/>